<keyword evidence="8" id="KW-1185">Reference proteome</keyword>
<accession>A0ABU6K1V6</accession>
<name>A0ABU6K1V6_9RHOO</name>
<dbReference type="InterPro" id="IPR004089">
    <property type="entry name" value="MCPsignal_dom"/>
</dbReference>
<evidence type="ECO:0000259" key="6">
    <source>
        <dbReference type="PROSITE" id="PS50885"/>
    </source>
</evidence>
<proteinExistence type="inferred from homology"/>
<evidence type="ECO:0000256" key="2">
    <source>
        <dbReference type="ARBA" id="ARBA00029447"/>
    </source>
</evidence>
<keyword evidence="4" id="KW-1133">Transmembrane helix</keyword>
<feature type="domain" description="HAMP" evidence="6">
    <location>
        <begin position="212"/>
        <end position="264"/>
    </location>
</feature>
<dbReference type="PANTHER" id="PTHR32089:SF112">
    <property type="entry name" value="LYSOZYME-LIKE PROTEIN-RELATED"/>
    <property type="match status" value="1"/>
</dbReference>
<evidence type="ECO:0000256" key="3">
    <source>
        <dbReference type="PROSITE-ProRule" id="PRU00284"/>
    </source>
</evidence>
<evidence type="ECO:0000259" key="5">
    <source>
        <dbReference type="PROSITE" id="PS50111"/>
    </source>
</evidence>
<dbReference type="CDD" id="cd11386">
    <property type="entry name" value="MCP_signal"/>
    <property type="match status" value="1"/>
</dbReference>
<gene>
    <name evidence="7" type="ORF">VVD49_07550</name>
</gene>
<dbReference type="Pfam" id="PF00672">
    <property type="entry name" value="HAMP"/>
    <property type="match status" value="1"/>
</dbReference>
<reference evidence="7 8" key="1">
    <citation type="submission" date="2024-01" db="EMBL/GenBank/DDBJ databases">
        <title>Uliginosibacterium soil sp. nov.</title>
        <authorList>
            <person name="Lv Y."/>
        </authorList>
    </citation>
    <scope>NUCLEOTIDE SEQUENCE [LARGE SCALE GENOMIC DNA]</scope>
    <source>
        <strain evidence="7 8">H3</strain>
    </source>
</reference>
<dbReference type="Gene3D" id="1.10.287.950">
    <property type="entry name" value="Methyl-accepting chemotaxis protein"/>
    <property type="match status" value="1"/>
</dbReference>
<evidence type="ECO:0000313" key="7">
    <source>
        <dbReference type="EMBL" id="MEC5385574.1"/>
    </source>
</evidence>
<keyword evidence="1 3" id="KW-0807">Transducer</keyword>
<comment type="caution">
    <text evidence="7">The sequence shown here is derived from an EMBL/GenBank/DDBJ whole genome shotgun (WGS) entry which is preliminary data.</text>
</comment>
<feature type="domain" description="Methyl-accepting transducer" evidence="5">
    <location>
        <begin position="269"/>
        <end position="505"/>
    </location>
</feature>
<dbReference type="RefSeq" id="WP_327598526.1">
    <property type="nucleotide sequence ID" value="NZ_JAYXHS010000001.1"/>
</dbReference>
<dbReference type="Proteomes" id="UP001331561">
    <property type="component" value="Unassembled WGS sequence"/>
</dbReference>
<sequence length="541" mass="57614">MWFDQLNFRAKLGLNFLLGSGTLLVALLFCTIKLNSISGSLQTLIDDSVQSMDSASRLSQVRLRYRVRSLEYMLAETDAERDKLVTSLAELDDTLAKEVETQRKLSADGKDKELTDQIVKATDAYHVAVEQAIAQMKAGHADEAKKLQKTTWVKLANEARDSTDALSKYKRDEAAQRATSATKEASIAVWGSYVAIVVAGLIAVAFSVWFARRITSQLGAAVTVTRRIADGDLTTAVPESGGDEIGRLIDAMRHMRDSLRASVTETKQQAGSLAEASRQLNGNVSQMEINSTTQSNAASAIAANIEELTVSINHVSDNTSDASVLASDADRTAAAGAQTIERVVAEIHQISSVVSAAAGRIGELENQSAQISNIIVVIREIADQTNLLALNAAIEAARAGEQGRGFAVVADEVRKLAERTSQSTAEIGKMIDSIQTSTREAVTEIRNGVASVDQGVQLANSAGSTVDELRNMAKRVADLVADIAVGLREQSAASTDVASKVEQIAVHAEEINTSTVSTAAAARTLDGIASHMLGTVNKFSL</sequence>
<keyword evidence="4" id="KW-0472">Membrane</keyword>
<dbReference type="PANTHER" id="PTHR32089">
    <property type="entry name" value="METHYL-ACCEPTING CHEMOTAXIS PROTEIN MCPB"/>
    <property type="match status" value="1"/>
</dbReference>
<protein>
    <submittedName>
        <fullName evidence="7">Methyl-accepting chemotaxis protein</fullName>
    </submittedName>
</protein>
<dbReference type="SMART" id="SM00283">
    <property type="entry name" value="MA"/>
    <property type="match status" value="1"/>
</dbReference>
<dbReference type="InterPro" id="IPR003660">
    <property type="entry name" value="HAMP_dom"/>
</dbReference>
<dbReference type="Pfam" id="PF00015">
    <property type="entry name" value="MCPsignal"/>
    <property type="match status" value="1"/>
</dbReference>
<dbReference type="SMART" id="SM00304">
    <property type="entry name" value="HAMP"/>
    <property type="match status" value="1"/>
</dbReference>
<feature type="transmembrane region" description="Helical" evidence="4">
    <location>
        <begin position="12"/>
        <end position="32"/>
    </location>
</feature>
<evidence type="ECO:0000256" key="1">
    <source>
        <dbReference type="ARBA" id="ARBA00023224"/>
    </source>
</evidence>
<dbReference type="Gene3D" id="6.10.340.10">
    <property type="match status" value="1"/>
</dbReference>
<comment type="similarity">
    <text evidence="2">Belongs to the methyl-accepting chemotaxis (MCP) protein family.</text>
</comment>
<dbReference type="EMBL" id="JAYXHS010000001">
    <property type="protein sequence ID" value="MEC5385574.1"/>
    <property type="molecule type" value="Genomic_DNA"/>
</dbReference>
<dbReference type="SUPFAM" id="SSF58104">
    <property type="entry name" value="Methyl-accepting chemotaxis protein (MCP) signaling domain"/>
    <property type="match status" value="1"/>
</dbReference>
<dbReference type="PROSITE" id="PS50111">
    <property type="entry name" value="CHEMOTAXIS_TRANSDUC_2"/>
    <property type="match status" value="1"/>
</dbReference>
<dbReference type="PROSITE" id="PS50885">
    <property type="entry name" value="HAMP"/>
    <property type="match status" value="1"/>
</dbReference>
<dbReference type="InterPro" id="IPR024478">
    <property type="entry name" value="HlyB_4HB_MCP"/>
</dbReference>
<keyword evidence="4" id="KW-0812">Transmembrane</keyword>
<dbReference type="Pfam" id="PF12729">
    <property type="entry name" value="4HB_MCP_1"/>
    <property type="match status" value="1"/>
</dbReference>
<dbReference type="CDD" id="cd06225">
    <property type="entry name" value="HAMP"/>
    <property type="match status" value="1"/>
</dbReference>
<organism evidence="7 8">
    <name type="scientific">Uliginosibacterium silvisoli</name>
    <dbReference type="NCBI Taxonomy" id="3114758"/>
    <lineage>
        <taxon>Bacteria</taxon>
        <taxon>Pseudomonadati</taxon>
        <taxon>Pseudomonadota</taxon>
        <taxon>Betaproteobacteria</taxon>
        <taxon>Rhodocyclales</taxon>
        <taxon>Zoogloeaceae</taxon>
        <taxon>Uliginosibacterium</taxon>
    </lineage>
</organism>
<evidence type="ECO:0000313" key="8">
    <source>
        <dbReference type="Proteomes" id="UP001331561"/>
    </source>
</evidence>
<feature type="transmembrane region" description="Helical" evidence="4">
    <location>
        <begin position="187"/>
        <end position="210"/>
    </location>
</feature>
<evidence type="ECO:0000256" key="4">
    <source>
        <dbReference type="SAM" id="Phobius"/>
    </source>
</evidence>